<reference evidence="2 3" key="1">
    <citation type="journal article" date="2013" name="Nature">
        <title>Insights into bilaterian evolution from three spiralian genomes.</title>
        <authorList>
            <person name="Simakov O."/>
            <person name="Marletaz F."/>
            <person name="Cho S.J."/>
            <person name="Edsinger-Gonzales E."/>
            <person name="Havlak P."/>
            <person name="Hellsten U."/>
            <person name="Kuo D.H."/>
            <person name="Larsson T."/>
            <person name="Lv J."/>
            <person name="Arendt D."/>
            <person name="Savage R."/>
            <person name="Osoegawa K."/>
            <person name="de Jong P."/>
            <person name="Grimwood J."/>
            <person name="Chapman J.A."/>
            <person name="Shapiro H."/>
            <person name="Aerts A."/>
            <person name="Otillar R.P."/>
            <person name="Terry A.Y."/>
            <person name="Boore J.L."/>
            <person name="Grigoriev I.V."/>
            <person name="Lindberg D.R."/>
            <person name="Seaver E.C."/>
            <person name="Weisblat D.A."/>
            <person name="Putnam N.H."/>
            <person name="Rokhsar D.S."/>
        </authorList>
    </citation>
    <scope>NUCLEOTIDE SEQUENCE [LARGE SCALE GENOMIC DNA]</scope>
</reference>
<evidence type="ECO:0000313" key="2">
    <source>
        <dbReference type="EMBL" id="ESO84998.1"/>
    </source>
</evidence>
<sequence>MMMESSINSATILPPYEEEFETVDNLHWSPETANSIYLFWIHQLQASKFRTTKVLYDRCVRTNAISVLIYKSSILCALKCSLNANCRRMMTCTHPDGVECSFYYEGENCATLHPIGCSCFMKAYSKVNNTAICPIGLYGDNCENTIKDCSEGNDKGFGIFNAWVRSYIKPLRLSTAIEVLCEFRYGGFTFFMTRDLGCEDVSFNRKITEYIDGFGDPNADHWLGLIHFKAILDQHSRNRLMVVLIRDDFRENYYDNFSIGAVADGYPIHLGQYDTYSKDNCGDSLTGDVNIEGSPFSAPGSDQTSFNCADTRQGGWWYANDSRCSESYFMGSKGAMLWPTSLGDIQQNVVALRVKPFHK</sequence>
<name>V3Z315_LOTGI</name>
<dbReference type="OMA" id="HANSHIC"/>
<proteinExistence type="predicted"/>
<protein>
    <recommendedName>
        <fullName evidence="1">Fibrinogen C-terminal domain-containing protein</fullName>
    </recommendedName>
</protein>
<dbReference type="EMBL" id="KB203357">
    <property type="protein sequence ID" value="ESO84998.1"/>
    <property type="molecule type" value="Genomic_DNA"/>
</dbReference>
<dbReference type="HOGENOM" id="CLU_060190_0_0_1"/>
<dbReference type="KEGG" id="lgi:LOTGIDRAFT_168259"/>
<dbReference type="GO" id="GO:0005615">
    <property type="term" value="C:extracellular space"/>
    <property type="evidence" value="ECO:0007669"/>
    <property type="project" value="TreeGrafter"/>
</dbReference>
<dbReference type="SMART" id="SM00186">
    <property type="entry name" value="FBG"/>
    <property type="match status" value="1"/>
</dbReference>
<dbReference type="PROSITE" id="PS51406">
    <property type="entry name" value="FIBRINOGEN_C_2"/>
    <property type="match status" value="1"/>
</dbReference>
<dbReference type="OrthoDB" id="6067218at2759"/>
<evidence type="ECO:0000313" key="3">
    <source>
        <dbReference type="Proteomes" id="UP000030746"/>
    </source>
</evidence>
<dbReference type="Pfam" id="PF00147">
    <property type="entry name" value="Fibrinogen_C"/>
    <property type="match status" value="1"/>
</dbReference>
<organism evidence="2 3">
    <name type="scientific">Lottia gigantea</name>
    <name type="common">Giant owl limpet</name>
    <dbReference type="NCBI Taxonomy" id="225164"/>
    <lineage>
        <taxon>Eukaryota</taxon>
        <taxon>Metazoa</taxon>
        <taxon>Spiralia</taxon>
        <taxon>Lophotrochozoa</taxon>
        <taxon>Mollusca</taxon>
        <taxon>Gastropoda</taxon>
        <taxon>Patellogastropoda</taxon>
        <taxon>Lottioidea</taxon>
        <taxon>Lottiidae</taxon>
        <taxon>Lottia</taxon>
    </lineage>
</organism>
<dbReference type="InterPro" id="IPR050373">
    <property type="entry name" value="Fibrinogen_C-term_domain"/>
</dbReference>
<dbReference type="GeneID" id="20240818"/>
<dbReference type="Gene3D" id="3.90.215.10">
    <property type="entry name" value="Gamma Fibrinogen, chain A, domain 1"/>
    <property type="match status" value="1"/>
</dbReference>
<feature type="domain" description="Fibrinogen C-terminal" evidence="1">
    <location>
        <begin position="140"/>
        <end position="327"/>
    </location>
</feature>
<dbReference type="SUPFAM" id="SSF56496">
    <property type="entry name" value="Fibrinogen C-terminal domain-like"/>
    <property type="match status" value="1"/>
</dbReference>
<evidence type="ECO:0000259" key="1">
    <source>
        <dbReference type="PROSITE" id="PS51406"/>
    </source>
</evidence>
<dbReference type="CTD" id="20240818"/>
<dbReference type="RefSeq" id="XP_009064383.1">
    <property type="nucleotide sequence ID" value="XM_009066135.1"/>
</dbReference>
<keyword evidence="3" id="KW-1185">Reference proteome</keyword>
<accession>V3Z315</accession>
<dbReference type="InterPro" id="IPR002181">
    <property type="entry name" value="Fibrinogen_a/b/g_C_dom"/>
</dbReference>
<dbReference type="InterPro" id="IPR036056">
    <property type="entry name" value="Fibrinogen-like_C"/>
</dbReference>
<dbReference type="Proteomes" id="UP000030746">
    <property type="component" value="Unassembled WGS sequence"/>
</dbReference>
<dbReference type="PANTHER" id="PTHR19143">
    <property type="entry name" value="FIBRINOGEN/TENASCIN/ANGIOPOEITIN"/>
    <property type="match status" value="1"/>
</dbReference>
<dbReference type="InterPro" id="IPR014716">
    <property type="entry name" value="Fibrinogen_a/b/g_C_1"/>
</dbReference>
<gene>
    <name evidence="2" type="ORF">LOTGIDRAFT_168259</name>
</gene>
<dbReference type="AlphaFoldDB" id="V3Z315"/>
<dbReference type="STRING" id="225164.V3Z315"/>